<dbReference type="PRINTS" id="PR00834">
    <property type="entry name" value="PROTEASES2C"/>
</dbReference>
<feature type="non-terminal residue" evidence="1">
    <location>
        <position position="247"/>
    </location>
</feature>
<comment type="caution">
    <text evidence="1">The sequence shown here is derived from an EMBL/GenBank/DDBJ whole genome shotgun (WGS) entry which is preliminary data.</text>
</comment>
<name>A0A2M7D7N8_9BACT</name>
<dbReference type="SUPFAM" id="SSF50494">
    <property type="entry name" value="Trypsin-like serine proteases"/>
    <property type="match status" value="1"/>
</dbReference>
<proteinExistence type="predicted"/>
<evidence type="ECO:0000313" key="1">
    <source>
        <dbReference type="EMBL" id="PIV42383.1"/>
    </source>
</evidence>
<sequence length="247" mass="26471">MKQYSFKELLFVALAASILAVVIIGPFSGAIFAKASISDIFQKIPFISKFFSSKQATSTSQSLNLKPSNTIYVPVSYEAQVINVAKTASPAVVAITISKNVPIIEQCPYNPFSNLPPEFQQFFGQNLQFYQPCQKGTKLQEVGGGSGFIISADGLILTNKHVAADTAAEYTVFTNDGKKYSAKVLVRDPNIDIAVIKINASNLPTIKLGDSDLIQVGQTAIAIGNALGEFRNTVNVGVISGLSRNIT</sequence>
<accession>A0A2M7D7N8</accession>
<gene>
    <name evidence="1" type="ORF">COS26_02180</name>
</gene>
<evidence type="ECO:0008006" key="3">
    <source>
        <dbReference type="Google" id="ProtNLM"/>
    </source>
</evidence>
<organism evidence="1 2">
    <name type="scientific">Candidatus Nealsonbacteria bacterium CG02_land_8_20_14_3_00_40_11</name>
    <dbReference type="NCBI Taxonomy" id="1974700"/>
    <lineage>
        <taxon>Bacteria</taxon>
        <taxon>Candidatus Nealsoniibacteriota</taxon>
    </lineage>
</organism>
<dbReference type="EMBL" id="PEUA01000048">
    <property type="protein sequence ID" value="PIV42383.1"/>
    <property type="molecule type" value="Genomic_DNA"/>
</dbReference>
<dbReference type="Proteomes" id="UP000230304">
    <property type="component" value="Unassembled WGS sequence"/>
</dbReference>
<reference evidence="2" key="1">
    <citation type="submission" date="2017-09" db="EMBL/GenBank/DDBJ databases">
        <title>Depth-based differentiation of microbial function through sediment-hosted aquifers and enrichment of novel symbionts in the deep terrestrial subsurface.</title>
        <authorList>
            <person name="Probst A.J."/>
            <person name="Ladd B."/>
            <person name="Jarett J.K."/>
            <person name="Geller-Mcgrath D.E."/>
            <person name="Sieber C.M.K."/>
            <person name="Emerson J.B."/>
            <person name="Anantharaman K."/>
            <person name="Thomas B.C."/>
            <person name="Malmstrom R."/>
            <person name="Stieglmeier M."/>
            <person name="Klingl A."/>
            <person name="Woyke T."/>
            <person name="Ryan C.M."/>
            <person name="Banfield J.F."/>
        </authorList>
    </citation>
    <scope>NUCLEOTIDE SEQUENCE [LARGE SCALE GENOMIC DNA]</scope>
</reference>
<dbReference type="PANTHER" id="PTHR22939">
    <property type="entry name" value="SERINE PROTEASE FAMILY S1C HTRA-RELATED"/>
    <property type="match status" value="1"/>
</dbReference>
<dbReference type="Pfam" id="PF13365">
    <property type="entry name" value="Trypsin_2"/>
    <property type="match status" value="1"/>
</dbReference>
<dbReference type="PANTHER" id="PTHR22939:SF129">
    <property type="entry name" value="SERINE PROTEASE HTRA2, MITOCHONDRIAL"/>
    <property type="match status" value="1"/>
</dbReference>
<dbReference type="GO" id="GO:0004252">
    <property type="term" value="F:serine-type endopeptidase activity"/>
    <property type="evidence" value="ECO:0007669"/>
    <property type="project" value="InterPro"/>
</dbReference>
<protein>
    <recommendedName>
        <fullName evidence="3">Serine protease</fullName>
    </recommendedName>
</protein>
<dbReference type="InterPro" id="IPR009003">
    <property type="entry name" value="Peptidase_S1_PA"/>
</dbReference>
<dbReference type="AlphaFoldDB" id="A0A2M7D7N8"/>
<dbReference type="Gene3D" id="2.40.10.120">
    <property type="match status" value="1"/>
</dbReference>
<evidence type="ECO:0000313" key="2">
    <source>
        <dbReference type="Proteomes" id="UP000230304"/>
    </source>
</evidence>
<dbReference type="GO" id="GO:0006508">
    <property type="term" value="P:proteolysis"/>
    <property type="evidence" value="ECO:0007669"/>
    <property type="project" value="InterPro"/>
</dbReference>
<dbReference type="InterPro" id="IPR001940">
    <property type="entry name" value="Peptidase_S1C"/>
</dbReference>